<evidence type="ECO:0000313" key="9">
    <source>
        <dbReference type="Proteomes" id="UP001276761"/>
    </source>
</evidence>
<dbReference type="InterPro" id="IPR036390">
    <property type="entry name" value="WH_DNA-bd_sf"/>
</dbReference>
<dbReference type="SUPFAM" id="SSF46785">
    <property type="entry name" value="Winged helix' DNA-binding domain"/>
    <property type="match status" value="1"/>
</dbReference>
<dbReference type="InterPro" id="IPR050176">
    <property type="entry name" value="LTTR"/>
</dbReference>
<evidence type="ECO:0000256" key="2">
    <source>
        <dbReference type="ARBA" id="ARBA00023015"/>
    </source>
</evidence>
<dbReference type="EMBL" id="NSKA01000005">
    <property type="protein sequence ID" value="PAU71049.1"/>
    <property type="molecule type" value="Genomic_DNA"/>
</dbReference>
<dbReference type="Gene3D" id="1.10.10.10">
    <property type="entry name" value="Winged helix-like DNA-binding domain superfamily/Winged helix DNA-binding domain"/>
    <property type="match status" value="1"/>
</dbReference>
<dbReference type="PROSITE" id="PS50931">
    <property type="entry name" value="HTH_LYSR"/>
    <property type="match status" value="1"/>
</dbReference>
<dbReference type="InterPro" id="IPR000847">
    <property type="entry name" value="LysR_HTH_N"/>
</dbReference>
<comment type="caution">
    <text evidence="6">The sequence shown here is derived from an EMBL/GenBank/DDBJ whole genome shotgun (WGS) entry which is preliminary data.</text>
</comment>
<dbReference type="PANTHER" id="PTHR30579:SF7">
    <property type="entry name" value="HTH-TYPE TRANSCRIPTIONAL REGULATOR LRHA-RELATED"/>
    <property type="match status" value="1"/>
</dbReference>
<dbReference type="Proteomes" id="UP000218675">
    <property type="component" value="Unassembled WGS sequence"/>
</dbReference>
<dbReference type="Proteomes" id="UP001276761">
    <property type="component" value="Unassembled WGS sequence"/>
</dbReference>
<dbReference type="Pfam" id="PF03466">
    <property type="entry name" value="LysR_substrate"/>
    <property type="match status" value="1"/>
</dbReference>
<keyword evidence="2" id="KW-0805">Transcription regulation</keyword>
<gene>
    <name evidence="7" type="ORF">CK497_13915</name>
    <name evidence="6" type="ORF">SIL78_18100</name>
</gene>
<keyword evidence="3" id="KW-0238">DNA-binding</keyword>
<evidence type="ECO:0000256" key="3">
    <source>
        <dbReference type="ARBA" id="ARBA00023125"/>
    </source>
</evidence>
<dbReference type="GO" id="GO:0003677">
    <property type="term" value="F:DNA binding"/>
    <property type="evidence" value="ECO:0007669"/>
    <property type="project" value="UniProtKB-KW"/>
</dbReference>
<dbReference type="SUPFAM" id="SSF53850">
    <property type="entry name" value="Periplasmic binding protein-like II"/>
    <property type="match status" value="1"/>
</dbReference>
<dbReference type="EMBL" id="JAWXXT010000001">
    <property type="protein sequence ID" value="MDX5979463.1"/>
    <property type="molecule type" value="Genomic_DNA"/>
</dbReference>
<sequence length="298" mass="32748">MDMDLLRTYIAVVDTGSLTRAARQVHRTQAALSMQMKRLEEQAGCSLFFKEGRNLELTNEGKRLVSYARRLLAMHDEALVQLRSSAALPTLRIGSPDDYAQSLLPLLVDTLHDQHPSVQLQLICAPTITLRKQLDEGALDLAILTRAANSDEGHVLMLDKGIWIQHPEFDWQQHETLPLALYEADCKFHSSALDGLNKTRRSYRIKALSANAGALMGLVRQGKAITAAATASLPSDLVEVDAAHEMPALPSIDIVLVSSSSGHPLVSVSWAGDLAKALSLRLHDAQKITEVCRYERSV</sequence>
<dbReference type="FunFam" id="1.10.10.10:FF:000001">
    <property type="entry name" value="LysR family transcriptional regulator"/>
    <property type="match status" value="1"/>
</dbReference>
<name>A0AAJ2S487_9GAMM</name>
<dbReference type="InterPro" id="IPR005119">
    <property type="entry name" value="LysR_subst-bd"/>
</dbReference>
<feature type="domain" description="HTH lysR-type" evidence="5">
    <location>
        <begin position="1"/>
        <end position="58"/>
    </location>
</feature>
<evidence type="ECO:0000259" key="5">
    <source>
        <dbReference type="PROSITE" id="PS50931"/>
    </source>
</evidence>
<dbReference type="PANTHER" id="PTHR30579">
    <property type="entry name" value="TRANSCRIPTIONAL REGULATOR"/>
    <property type="match status" value="1"/>
</dbReference>
<dbReference type="InterPro" id="IPR036388">
    <property type="entry name" value="WH-like_DNA-bd_sf"/>
</dbReference>
<dbReference type="RefSeq" id="WP_095604157.1">
    <property type="nucleotide sequence ID" value="NZ_JABASV010000009.1"/>
</dbReference>
<evidence type="ECO:0000313" key="8">
    <source>
        <dbReference type="Proteomes" id="UP000218675"/>
    </source>
</evidence>
<reference evidence="7 8" key="1">
    <citation type="submission" date="2017-08" db="EMBL/GenBank/DDBJ databases">
        <title>Halomonas binhaiensis sp. nov., isolated from saline alkaline soil.</title>
        <authorList>
            <person name="Wang D."/>
            <person name="Zhang G."/>
        </authorList>
    </citation>
    <scope>NUCLEOTIDE SEQUENCE [LARGE SCALE GENOMIC DNA]</scope>
    <source>
        <strain evidence="7 8">WN018</strain>
    </source>
</reference>
<dbReference type="GeneID" id="303167449"/>
<dbReference type="GO" id="GO:0003700">
    <property type="term" value="F:DNA-binding transcription factor activity"/>
    <property type="evidence" value="ECO:0007669"/>
    <property type="project" value="InterPro"/>
</dbReference>
<evidence type="ECO:0000313" key="7">
    <source>
        <dbReference type="EMBL" id="PAU71049.1"/>
    </source>
</evidence>
<protein>
    <submittedName>
        <fullName evidence="7">LysR family transcriptional regulator</fullName>
    </submittedName>
    <submittedName>
        <fullName evidence="6">LysR substrate-binding domain-containing protein</fullName>
    </submittedName>
</protein>
<dbReference type="PRINTS" id="PR00039">
    <property type="entry name" value="HTHLYSR"/>
</dbReference>
<proteinExistence type="inferred from homology"/>
<dbReference type="AlphaFoldDB" id="A0AAJ2S487"/>
<keyword evidence="4" id="KW-0804">Transcription</keyword>
<keyword evidence="8" id="KW-1185">Reference proteome</keyword>
<dbReference type="Pfam" id="PF00126">
    <property type="entry name" value="HTH_1"/>
    <property type="match status" value="1"/>
</dbReference>
<evidence type="ECO:0000256" key="4">
    <source>
        <dbReference type="ARBA" id="ARBA00023163"/>
    </source>
</evidence>
<evidence type="ECO:0000256" key="1">
    <source>
        <dbReference type="ARBA" id="ARBA00009437"/>
    </source>
</evidence>
<evidence type="ECO:0000313" key="6">
    <source>
        <dbReference type="EMBL" id="MDX5979463.1"/>
    </source>
</evidence>
<organism evidence="6 9">
    <name type="scientific">Vreelandella alkaliphila</name>
    <dbReference type="NCBI Taxonomy" id="272774"/>
    <lineage>
        <taxon>Bacteria</taxon>
        <taxon>Pseudomonadati</taxon>
        <taxon>Pseudomonadota</taxon>
        <taxon>Gammaproteobacteria</taxon>
        <taxon>Oceanospirillales</taxon>
        <taxon>Halomonadaceae</taxon>
        <taxon>Vreelandella</taxon>
    </lineage>
</organism>
<dbReference type="Gene3D" id="3.40.190.10">
    <property type="entry name" value="Periplasmic binding protein-like II"/>
    <property type="match status" value="2"/>
</dbReference>
<reference evidence="6" key="2">
    <citation type="submission" date="2023-11" db="EMBL/GenBank/DDBJ databases">
        <title>MicrobeMod: A computational toolkit for identifying prokaryotic methylation and restriction-modification with nanopore sequencing.</title>
        <authorList>
            <person name="Crits-Christoph A."/>
            <person name="Kang S.C."/>
            <person name="Lee H."/>
            <person name="Ostrov N."/>
        </authorList>
    </citation>
    <scope>NUCLEOTIDE SEQUENCE</scope>
    <source>
        <strain evidence="6">ATCC BAA-953</strain>
    </source>
</reference>
<comment type="similarity">
    <text evidence="1">Belongs to the LysR transcriptional regulatory family.</text>
</comment>
<accession>A0AAJ2S487</accession>